<dbReference type="EMBL" id="JBJQOH010000003">
    <property type="protein sequence ID" value="KAL3695010.1"/>
    <property type="molecule type" value="Genomic_DNA"/>
</dbReference>
<reference evidence="1 2" key="1">
    <citation type="submission" date="2024-09" db="EMBL/GenBank/DDBJ databases">
        <title>Chromosome-scale assembly of Riccia sorocarpa.</title>
        <authorList>
            <person name="Paukszto L."/>
        </authorList>
    </citation>
    <scope>NUCLEOTIDE SEQUENCE [LARGE SCALE GENOMIC DNA]</scope>
    <source>
        <strain evidence="1">LP-2024</strain>
        <tissue evidence="1">Aerial parts of the thallus</tissue>
    </source>
</reference>
<evidence type="ECO:0000313" key="1">
    <source>
        <dbReference type="EMBL" id="KAL3695010.1"/>
    </source>
</evidence>
<dbReference type="Proteomes" id="UP001633002">
    <property type="component" value="Unassembled WGS sequence"/>
</dbReference>
<organism evidence="1 2">
    <name type="scientific">Riccia sorocarpa</name>
    <dbReference type="NCBI Taxonomy" id="122646"/>
    <lineage>
        <taxon>Eukaryota</taxon>
        <taxon>Viridiplantae</taxon>
        <taxon>Streptophyta</taxon>
        <taxon>Embryophyta</taxon>
        <taxon>Marchantiophyta</taxon>
        <taxon>Marchantiopsida</taxon>
        <taxon>Marchantiidae</taxon>
        <taxon>Marchantiales</taxon>
        <taxon>Ricciaceae</taxon>
        <taxon>Riccia</taxon>
    </lineage>
</organism>
<keyword evidence="2" id="KW-1185">Reference proteome</keyword>
<name>A0ABD3HU21_9MARC</name>
<accession>A0ABD3HU21</accession>
<comment type="caution">
    <text evidence="1">The sequence shown here is derived from an EMBL/GenBank/DDBJ whole genome shotgun (WGS) entry which is preliminary data.</text>
</comment>
<evidence type="ECO:0008006" key="3">
    <source>
        <dbReference type="Google" id="ProtNLM"/>
    </source>
</evidence>
<dbReference type="AlphaFoldDB" id="A0ABD3HU21"/>
<sequence length="217" mass="25661">MFKLLRQVDSHKDFMGRIFWESWERQDSLKHFHENNRLRSDVITPAACDELLLLLRHRWNMWTNIIQTTAMLLYPAYLFDEERQETSVHAFIMRHFKKYVRLFGKGVLEKKSDDLEDWINDVHGELDGIACQDASIWTVEHKEKALSSEVKSQPMLWWGQAGRAAPNLRIIAMNILCSLCIIKSIDQKRKRKSARALNIYWKSNVQQSILKRQYGVV</sequence>
<proteinExistence type="predicted"/>
<gene>
    <name evidence="1" type="ORF">R1sor_008661</name>
</gene>
<protein>
    <recommendedName>
        <fullName evidence="3">HAT C-terminal dimerisation domain-containing protein</fullName>
    </recommendedName>
</protein>
<evidence type="ECO:0000313" key="2">
    <source>
        <dbReference type="Proteomes" id="UP001633002"/>
    </source>
</evidence>